<dbReference type="Proteomes" id="UP000197068">
    <property type="component" value="Unassembled WGS sequence"/>
</dbReference>
<dbReference type="InterPro" id="IPR005182">
    <property type="entry name" value="YdbS-like_PH"/>
</dbReference>
<keyword evidence="1" id="KW-0472">Membrane</keyword>
<evidence type="ECO:0000256" key="1">
    <source>
        <dbReference type="SAM" id="Phobius"/>
    </source>
</evidence>
<evidence type="ECO:0000313" key="4">
    <source>
        <dbReference type="Proteomes" id="UP000197068"/>
    </source>
</evidence>
<feature type="transmembrane region" description="Helical" evidence="1">
    <location>
        <begin position="12"/>
        <end position="36"/>
    </location>
</feature>
<gene>
    <name evidence="3" type="ORF">MTCD1_02120</name>
</gene>
<proteinExistence type="predicted"/>
<sequence length="115" mass="13253">MGDKYQPETVYSLLLLPTLYVLKGAHIIISPYFVVVKISDNEVQSRTGIFTYRLDKLQLKTVENIEIVSTLLGKEFNYSTIYLYAHGSWVELLYVVHLEEIKAQIESNLENVRGK</sequence>
<name>A0ABQ0MVV8_9GAMM</name>
<accession>A0ABQ0MVV8</accession>
<comment type="caution">
    <text evidence="3">The sequence shown here is derived from an EMBL/GenBank/DDBJ whole genome shotgun (WGS) entry which is preliminary data.</text>
</comment>
<evidence type="ECO:0000313" key="3">
    <source>
        <dbReference type="EMBL" id="GAW96504.1"/>
    </source>
</evidence>
<keyword evidence="4" id="KW-1185">Reference proteome</keyword>
<dbReference type="RefSeq" id="WP_057181803.1">
    <property type="nucleotide sequence ID" value="NZ_BDQM01000015.1"/>
</dbReference>
<dbReference type="EMBL" id="BDQM01000015">
    <property type="protein sequence ID" value="GAW96504.1"/>
    <property type="molecule type" value="Genomic_DNA"/>
</dbReference>
<feature type="domain" description="YdbS-like PH" evidence="2">
    <location>
        <begin position="36"/>
        <end position="94"/>
    </location>
</feature>
<dbReference type="Pfam" id="PF03703">
    <property type="entry name" value="bPH_2"/>
    <property type="match status" value="1"/>
</dbReference>
<keyword evidence="1" id="KW-0812">Transmembrane</keyword>
<keyword evidence="1" id="KW-1133">Transmembrane helix</keyword>
<evidence type="ECO:0000259" key="2">
    <source>
        <dbReference type="Pfam" id="PF03703"/>
    </source>
</evidence>
<reference evidence="3 4" key="1">
    <citation type="submission" date="2017-06" db="EMBL/GenBank/DDBJ databases">
        <title>Whole Genome Sequences of Colwellia marinimaniae MTCD1.</title>
        <authorList>
            <person name="Kusumoto H."/>
            <person name="Inoue M."/>
            <person name="Tanikawa K."/>
            <person name="Maeji H."/>
            <person name="Cameron J.H."/>
            <person name="Bartlett D.H."/>
        </authorList>
    </citation>
    <scope>NUCLEOTIDE SEQUENCE [LARGE SCALE GENOMIC DNA]</scope>
    <source>
        <strain evidence="3 4">MTCD1</strain>
    </source>
</reference>
<organism evidence="3 4">
    <name type="scientific">Colwellia marinimaniae</name>
    <dbReference type="NCBI Taxonomy" id="1513592"/>
    <lineage>
        <taxon>Bacteria</taxon>
        <taxon>Pseudomonadati</taxon>
        <taxon>Pseudomonadota</taxon>
        <taxon>Gammaproteobacteria</taxon>
        <taxon>Alteromonadales</taxon>
        <taxon>Colwelliaceae</taxon>
        <taxon>Colwellia</taxon>
    </lineage>
</organism>
<protein>
    <recommendedName>
        <fullName evidence="2">YdbS-like PH domain-containing protein</fullName>
    </recommendedName>
</protein>